<evidence type="ECO:0000313" key="2">
    <source>
        <dbReference type="Proteomes" id="UP000012062"/>
    </source>
</evidence>
<gene>
    <name evidence="1" type="ORF">MESS2_730230</name>
</gene>
<dbReference type="EMBL" id="CAUM01000143">
    <property type="protein sequence ID" value="CCV08334.1"/>
    <property type="molecule type" value="Genomic_DNA"/>
</dbReference>
<accession>M5ETN5</accession>
<dbReference type="STRING" id="1297569.MESS2_730230"/>
<dbReference type="eggNOG" id="COG0169">
    <property type="taxonomic scope" value="Bacteria"/>
</dbReference>
<name>M5ETN5_9HYPH</name>
<dbReference type="Proteomes" id="UP000012062">
    <property type="component" value="Unassembled WGS sequence"/>
</dbReference>
<keyword evidence="2" id="KW-1185">Reference proteome</keyword>
<comment type="caution">
    <text evidence="1">The sequence shown here is derived from an EMBL/GenBank/DDBJ whole genome shotgun (WGS) entry which is preliminary data.</text>
</comment>
<sequence>MNDPIDLIARLGVVPARNAAAVRAGSGGKRVTAYEPATRPTLYFIGVTTGKSSIMKVFPAWARFLGAGGRGRHAAAGHRAAARQWPQGGSVHQWRGWKL</sequence>
<evidence type="ECO:0000313" key="1">
    <source>
        <dbReference type="EMBL" id="CCV08334.1"/>
    </source>
</evidence>
<protein>
    <submittedName>
        <fullName evidence="1">Uncharacterized protein</fullName>
    </submittedName>
</protein>
<organism evidence="1 2">
    <name type="scientific">Mesorhizobium metallidurans STM 2683</name>
    <dbReference type="NCBI Taxonomy" id="1297569"/>
    <lineage>
        <taxon>Bacteria</taxon>
        <taxon>Pseudomonadati</taxon>
        <taxon>Pseudomonadota</taxon>
        <taxon>Alphaproteobacteria</taxon>
        <taxon>Hyphomicrobiales</taxon>
        <taxon>Phyllobacteriaceae</taxon>
        <taxon>Mesorhizobium</taxon>
    </lineage>
</organism>
<dbReference type="AlphaFoldDB" id="M5ETN5"/>
<reference evidence="1 2" key="1">
    <citation type="submission" date="2013-02" db="EMBL/GenBank/DDBJ databases">
        <authorList>
            <person name="Genoscope - CEA"/>
        </authorList>
    </citation>
    <scope>NUCLEOTIDE SEQUENCE [LARGE SCALE GENOMIC DNA]</scope>
    <source>
        <strain evidence="1 2">STM 2683</strain>
    </source>
</reference>
<proteinExistence type="predicted"/>